<feature type="transmembrane region" description="Helical" evidence="9">
    <location>
        <begin position="41"/>
        <end position="62"/>
    </location>
</feature>
<reference evidence="11 12" key="1">
    <citation type="submission" date="2018-11" db="EMBL/GenBank/DDBJ databases">
        <title>YIM 102482-1 draft genome.</title>
        <authorList>
            <person name="Li G."/>
            <person name="Jiang Y."/>
        </authorList>
    </citation>
    <scope>NUCLEOTIDE SEQUENCE [LARGE SCALE GENOMIC DNA]</scope>
    <source>
        <strain evidence="11 12">YIM 102482-1</strain>
    </source>
</reference>
<dbReference type="EC" id="2.7.13.3" evidence="2"/>
<sequence>MSHRFVQILAAIPQLVLYGLVALPMLLVWVTVAILGVSTALVGIGFVLLAINGFVLFGLAWLEERRVAWTFRLNIPEHRMRRSQRTDGWRVIDTIGQQWLDSRSWIALVHGSIIGILGVLSVLAVIGLGMSVGWMTAPIRGADFWVAFFDVRIASWQAGLLGLLGFVLAGGTLFGLGAAHRAISRQLLEPNLEGELRAVATEQSQRRTQAMNAAEIERTRIERDLHDGVQPRLVAVAMTLGMAKRKLRTDPDAAERLIDEAHASTKTAVTELRQLVRGIHPAVLQDRGLDAALSALVGRSAIPVEIQVDLHRRYPSQVEAAMYFAVAESLTNAAKHSGASAVRVLITEHAGSIWARIDDNGCGGARMRPGGGLDGVQSRITAIGGTIEVTSPEGGPTTIDVSVPIEGIS</sequence>
<dbReference type="EMBL" id="RQVS01000003">
    <property type="protein sequence ID" value="RRJ87821.1"/>
    <property type="molecule type" value="Genomic_DNA"/>
</dbReference>
<organism evidence="11 12">
    <name type="scientific">Gulosibacter macacae</name>
    <dbReference type="NCBI Taxonomy" id="2488791"/>
    <lineage>
        <taxon>Bacteria</taxon>
        <taxon>Bacillati</taxon>
        <taxon>Actinomycetota</taxon>
        <taxon>Actinomycetes</taxon>
        <taxon>Micrococcales</taxon>
        <taxon>Microbacteriaceae</taxon>
        <taxon>Gulosibacter</taxon>
    </lineage>
</organism>
<feature type="domain" description="Histidine kinase/HSP90-like ATPase" evidence="10">
    <location>
        <begin position="317"/>
        <end position="407"/>
    </location>
</feature>
<keyword evidence="9" id="KW-0812">Transmembrane</keyword>
<keyword evidence="5" id="KW-0547">Nucleotide-binding</keyword>
<evidence type="ECO:0000256" key="1">
    <source>
        <dbReference type="ARBA" id="ARBA00000085"/>
    </source>
</evidence>
<dbReference type="RefSeq" id="WP_124969701.1">
    <property type="nucleotide sequence ID" value="NZ_RQVS01000003.1"/>
</dbReference>
<evidence type="ECO:0000256" key="9">
    <source>
        <dbReference type="SAM" id="Phobius"/>
    </source>
</evidence>
<accession>A0A3P3VYD0</accession>
<keyword evidence="9" id="KW-0472">Membrane</keyword>
<evidence type="ECO:0000256" key="7">
    <source>
        <dbReference type="ARBA" id="ARBA00022840"/>
    </source>
</evidence>
<keyword evidence="4" id="KW-0808">Transferase</keyword>
<dbReference type="GO" id="GO:0016020">
    <property type="term" value="C:membrane"/>
    <property type="evidence" value="ECO:0007669"/>
    <property type="project" value="InterPro"/>
</dbReference>
<dbReference type="InterPro" id="IPR036890">
    <property type="entry name" value="HATPase_C_sf"/>
</dbReference>
<dbReference type="OrthoDB" id="5242012at2"/>
<dbReference type="GO" id="GO:0000155">
    <property type="term" value="F:phosphorelay sensor kinase activity"/>
    <property type="evidence" value="ECO:0007669"/>
    <property type="project" value="InterPro"/>
</dbReference>
<keyword evidence="3" id="KW-0597">Phosphoprotein</keyword>
<dbReference type="Pfam" id="PF02518">
    <property type="entry name" value="HATPase_c"/>
    <property type="match status" value="1"/>
</dbReference>
<proteinExistence type="predicted"/>
<evidence type="ECO:0000259" key="10">
    <source>
        <dbReference type="SMART" id="SM00387"/>
    </source>
</evidence>
<dbReference type="InterPro" id="IPR025828">
    <property type="entry name" value="Put_sensor_dom"/>
</dbReference>
<keyword evidence="9" id="KW-1133">Transmembrane helix</keyword>
<evidence type="ECO:0000256" key="8">
    <source>
        <dbReference type="ARBA" id="ARBA00023012"/>
    </source>
</evidence>
<evidence type="ECO:0000256" key="2">
    <source>
        <dbReference type="ARBA" id="ARBA00012438"/>
    </source>
</evidence>
<comment type="caution">
    <text evidence="11">The sequence shown here is derived from an EMBL/GenBank/DDBJ whole genome shotgun (WGS) entry which is preliminary data.</text>
</comment>
<evidence type="ECO:0000313" key="12">
    <source>
        <dbReference type="Proteomes" id="UP000274391"/>
    </source>
</evidence>
<dbReference type="CDD" id="cd16917">
    <property type="entry name" value="HATPase_UhpB-NarQ-NarX-like"/>
    <property type="match status" value="1"/>
</dbReference>
<evidence type="ECO:0000256" key="4">
    <source>
        <dbReference type="ARBA" id="ARBA00022679"/>
    </source>
</evidence>
<evidence type="ECO:0000313" key="11">
    <source>
        <dbReference type="EMBL" id="RRJ87821.1"/>
    </source>
</evidence>
<dbReference type="InterPro" id="IPR011712">
    <property type="entry name" value="Sig_transdc_His_kin_sub3_dim/P"/>
</dbReference>
<feature type="transmembrane region" description="Helical" evidence="9">
    <location>
        <begin position="12"/>
        <end position="35"/>
    </location>
</feature>
<dbReference type="Proteomes" id="UP000274391">
    <property type="component" value="Unassembled WGS sequence"/>
</dbReference>
<keyword evidence="7" id="KW-0067">ATP-binding</keyword>
<name>A0A3P3VYD0_9MICO</name>
<feature type="transmembrane region" description="Helical" evidence="9">
    <location>
        <begin position="154"/>
        <end position="176"/>
    </location>
</feature>
<dbReference type="SMART" id="SM00387">
    <property type="entry name" value="HATPase_c"/>
    <property type="match status" value="1"/>
</dbReference>
<keyword evidence="6" id="KW-0418">Kinase</keyword>
<dbReference type="GO" id="GO:0005524">
    <property type="term" value="F:ATP binding"/>
    <property type="evidence" value="ECO:0007669"/>
    <property type="project" value="UniProtKB-KW"/>
</dbReference>
<evidence type="ECO:0000256" key="6">
    <source>
        <dbReference type="ARBA" id="ARBA00022777"/>
    </source>
</evidence>
<dbReference type="Gene3D" id="3.30.565.10">
    <property type="entry name" value="Histidine kinase-like ATPase, C-terminal domain"/>
    <property type="match status" value="1"/>
</dbReference>
<dbReference type="AlphaFoldDB" id="A0A3P3VYD0"/>
<evidence type="ECO:0000256" key="5">
    <source>
        <dbReference type="ARBA" id="ARBA00022741"/>
    </source>
</evidence>
<evidence type="ECO:0000256" key="3">
    <source>
        <dbReference type="ARBA" id="ARBA00022553"/>
    </source>
</evidence>
<dbReference type="InterPro" id="IPR050482">
    <property type="entry name" value="Sensor_HK_TwoCompSys"/>
</dbReference>
<dbReference type="PANTHER" id="PTHR24421">
    <property type="entry name" value="NITRATE/NITRITE SENSOR PROTEIN NARX-RELATED"/>
    <property type="match status" value="1"/>
</dbReference>
<dbReference type="Pfam" id="PF13796">
    <property type="entry name" value="Sensor"/>
    <property type="match status" value="1"/>
</dbReference>
<dbReference type="PANTHER" id="PTHR24421:SF10">
    <property type="entry name" value="NITRATE_NITRITE SENSOR PROTEIN NARQ"/>
    <property type="match status" value="1"/>
</dbReference>
<protein>
    <recommendedName>
        <fullName evidence="2">histidine kinase</fullName>
        <ecNumber evidence="2">2.7.13.3</ecNumber>
    </recommendedName>
</protein>
<gene>
    <name evidence="11" type="ORF">EG850_02875</name>
</gene>
<dbReference type="Gene3D" id="1.20.5.1930">
    <property type="match status" value="1"/>
</dbReference>
<feature type="transmembrane region" description="Helical" evidence="9">
    <location>
        <begin position="105"/>
        <end position="134"/>
    </location>
</feature>
<dbReference type="GO" id="GO:0046983">
    <property type="term" value="F:protein dimerization activity"/>
    <property type="evidence" value="ECO:0007669"/>
    <property type="project" value="InterPro"/>
</dbReference>
<dbReference type="Pfam" id="PF07730">
    <property type="entry name" value="HisKA_3"/>
    <property type="match status" value="1"/>
</dbReference>
<keyword evidence="12" id="KW-1185">Reference proteome</keyword>
<keyword evidence="8" id="KW-0902">Two-component regulatory system</keyword>
<dbReference type="SUPFAM" id="SSF55874">
    <property type="entry name" value="ATPase domain of HSP90 chaperone/DNA topoisomerase II/histidine kinase"/>
    <property type="match status" value="1"/>
</dbReference>
<comment type="catalytic activity">
    <reaction evidence="1">
        <text>ATP + protein L-histidine = ADP + protein N-phospho-L-histidine.</text>
        <dbReference type="EC" id="2.7.13.3"/>
    </reaction>
</comment>
<dbReference type="InterPro" id="IPR003594">
    <property type="entry name" value="HATPase_dom"/>
</dbReference>